<feature type="domain" description="C2H2-type" evidence="3">
    <location>
        <begin position="240"/>
        <end position="270"/>
    </location>
</feature>
<dbReference type="EnsemblPlants" id="TraesCS5D02G047400.1">
    <property type="protein sequence ID" value="TraesCS5D02G047400.1.cds1"/>
    <property type="gene ID" value="TraesCS5D02G047400"/>
</dbReference>
<proteinExistence type="predicted"/>
<dbReference type="Gramene" id="TraesNOR5D03G03073060.1">
    <property type="protein sequence ID" value="TraesNOR5D03G03073060.1.CDS1"/>
    <property type="gene ID" value="TraesNOR5D03G03073060"/>
</dbReference>
<dbReference type="STRING" id="4565.A0A3B6MKM1"/>
<dbReference type="Gramene" id="TraesCS5D02G047400.1">
    <property type="protein sequence ID" value="TraesCS5D02G047400.1.cds1"/>
    <property type="gene ID" value="TraesCS5D02G047400"/>
</dbReference>
<dbReference type="SUPFAM" id="SSF57667">
    <property type="entry name" value="beta-beta-alpha zinc fingers"/>
    <property type="match status" value="1"/>
</dbReference>
<dbReference type="Gramene" id="TraesJUL5D03G03068600.1">
    <property type="protein sequence ID" value="TraesJUL5D03G03068600.1.CDS1"/>
    <property type="gene ID" value="TraesJUL5D03G03068600"/>
</dbReference>
<reference evidence="4" key="2">
    <citation type="submission" date="2018-10" db="UniProtKB">
        <authorList>
            <consortium name="EnsemblPlants"/>
        </authorList>
    </citation>
    <scope>IDENTIFICATION</scope>
</reference>
<dbReference type="RefSeq" id="XP_044400840.1">
    <property type="nucleotide sequence ID" value="XM_044544905.1"/>
</dbReference>
<keyword evidence="1" id="KW-0862">Zinc</keyword>
<gene>
    <name evidence="4" type="primary">LOC123124247</name>
</gene>
<keyword evidence="1" id="KW-0863">Zinc-finger</keyword>
<name>A0A3B6MKM1_WHEAT</name>
<dbReference type="InterPro" id="IPR013087">
    <property type="entry name" value="Znf_C2H2_type"/>
</dbReference>
<protein>
    <recommendedName>
        <fullName evidence="3">C2H2-type domain-containing protein</fullName>
    </recommendedName>
</protein>
<dbReference type="Gramene" id="TraesCS5D03G0118700.1">
    <property type="protein sequence ID" value="TraesCS5D03G0118700.1.CDS1"/>
    <property type="gene ID" value="TraesCS5D03G0118700"/>
</dbReference>
<evidence type="ECO:0000256" key="2">
    <source>
        <dbReference type="SAM" id="MobiDB-lite"/>
    </source>
</evidence>
<keyword evidence="5" id="KW-1185">Reference proteome</keyword>
<reference evidence="4" key="1">
    <citation type="submission" date="2018-08" db="EMBL/GenBank/DDBJ databases">
        <authorList>
            <person name="Rossello M."/>
        </authorList>
    </citation>
    <scope>NUCLEOTIDE SEQUENCE [LARGE SCALE GENOMIC DNA]</scope>
    <source>
        <strain evidence="4">cv. Chinese Spring</strain>
    </source>
</reference>
<dbReference type="OrthoDB" id="664636at2759"/>
<dbReference type="Gramene" id="TraesPARA_EIv1.0_1773220.1">
    <property type="protein sequence ID" value="TraesPARA_EIv1.0_1773220.1.CDS1"/>
    <property type="gene ID" value="TraesPARA_EIv1.0_1773220"/>
</dbReference>
<dbReference type="Gramene" id="TraesARI5D03G02996940.1">
    <property type="protein sequence ID" value="TraesARI5D03G02996940.1.CDS1"/>
    <property type="gene ID" value="TraesARI5D03G02996940"/>
</dbReference>
<dbReference type="KEGG" id="taes:123124247"/>
<feature type="region of interest" description="Disordered" evidence="2">
    <location>
        <begin position="1"/>
        <end position="37"/>
    </location>
</feature>
<dbReference type="GeneID" id="123124247"/>
<dbReference type="Gramene" id="TraesRN5D0100126500.1">
    <property type="protein sequence ID" value="TraesRN5D0100126500.1"/>
    <property type="gene ID" value="TraesRN5D0100126500"/>
</dbReference>
<organism evidence="4">
    <name type="scientific">Triticum aestivum</name>
    <name type="common">Wheat</name>
    <dbReference type="NCBI Taxonomy" id="4565"/>
    <lineage>
        <taxon>Eukaryota</taxon>
        <taxon>Viridiplantae</taxon>
        <taxon>Streptophyta</taxon>
        <taxon>Embryophyta</taxon>
        <taxon>Tracheophyta</taxon>
        <taxon>Spermatophyta</taxon>
        <taxon>Magnoliopsida</taxon>
        <taxon>Liliopsida</taxon>
        <taxon>Poales</taxon>
        <taxon>Poaceae</taxon>
        <taxon>BOP clade</taxon>
        <taxon>Pooideae</taxon>
        <taxon>Triticodae</taxon>
        <taxon>Triticeae</taxon>
        <taxon>Triticinae</taxon>
        <taxon>Triticum</taxon>
    </lineage>
</organism>
<keyword evidence="1" id="KW-0479">Metal-binding</keyword>
<evidence type="ECO:0000259" key="3">
    <source>
        <dbReference type="PROSITE" id="PS50157"/>
    </source>
</evidence>
<dbReference type="GO" id="GO:0008270">
    <property type="term" value="F:zinc ion binding"/>
    <property type="evidence" value="ECO:0007669"/>
    <property type="project" value="UniProtKB-KW"/>
</dbReference>
<evidence type="ECO:0000256" key="1">
    <source>
        <dbReference type="PROSITE-ProRule" id="PRU00042"/>
    </source>
</evidence>
<evidence type="ECO:0000313" key="4">
    <source>
        <dbReference type="EnsemblPlants" id="TraesCS5D02G047400.1.cds1"/>
    </source>
</evidence>
<sequence>MAAGAGRMPTNRLVDNQPSLPPAISIPCSTHHPSRGLSSEEENLAFSLMMLANGIRDEYHVFLDYDTMRPPPLPLPPHMVDIPVSVARDLAQGVLAAEVTSQTSASVVVVAPRQGPTQAPPPLSVVVIGANLVLEQVVPLTQAPHLVIVTQAAPALALASTQARQVVAKNKVPFNKPNKASTQPIKPCKSLKAVVTTVENQVLQQGSQQLLHEWPVCVKRFNKSRGLNVHMKTHPDGRLHPCVWCMSTFPNSSTLRSHVRRNNTCGGNKPRKLGPVAAAAIAWHTINLNMPEI</sequence>
<accession>A0A3B6MKM1</accession>
<dbReference type="PROSITE" id="PS50157">
    <property type="entry name" value="ZINC_FINGER_C2H2_2"/>
    <property type="match status" value="1"/>
</dbReference>
<dbReference type="Gene3D" id="3.30.160.60">
    <property type="entry name" value="Classic Zinc Finger"/>
    <property type="match status" value="1"/>
</dbReference>
<evidence type="ECO:0000313" key="5">
    <source>
        <dbReference type="Proteomes" id="UP000019116"/>
    </source>
</evidence>
<dbReference type="AlphaFoldDB" id="A0A3B6MKM1"/>
<dbReference type="Proteomes" id="UP000019116">
    <property type="component" value="Chromosome 5D"/>
</dbReference>
<dbReference type="Gramene" id="TraesLAC5D03G03000140.1">
    <property type="protein sequence ID" value="TraesLAC5D03G03000140.1.CDS1"/>
    <property type="gene ID" value="TraesLAC5D03G03000140"/>
</dbReference>
<dbReference type="InterPro" id="IPR036236">
    <property type="entry name" value="Znf_C2H2_sf"/>
</dbReference>